<keyword evidence="7 12" id="KW-0862">Zinc</keyword>
<dbReference type="RefSeq" id="XP_022663324.1">
    <property type="nucleotide sequence ID" value="XM_022807589.1"/>
</dbReference>
<evidence type="ECO:0000256" key="2">
    <source>
        <dbReference type="ARBA" id="ARBA00003949"/>
    </source>
</evidence>
<evidence type="ECO:0000256" key="9">
    <source>
        <dbReference type="ARBA" id="ARBA00049558"/>
    </source>
</evidence>
<keyword evidence="16" id="KW-1185">Reference proteome</keyword>
<dbReference type="EnsemblMetazoa" id="XM_022807589">
    <property type="protein sequence ID" value="XP_022663324"/>
    <property type="gene ID" value="LOC111251207"/>
</dbReference>
<protein>
    <recommendedName>
        <fullName evidence="4 13">Cytidine deaminase</fullName>
        <ecNumber evidence="4 13">3.5.4.5</ecNumber>
    </recommendedName>
    <alternativeName>
        <fullName evidence="8 13">Cytidine aminohydrolase</fullName>
    </alternativeName>
</protein>
<dbReference type="GO" id="GO:0008270">
    <property type="term" value="F:zinc ion binding"/>
    <property type="evidence" value="ECO:0007669"/>
    <property type="project" value="UniProtKB-UniRule"/>
</dbReference>
<dbReference type="Proteomes" id="UP000594260">
    <property type="component" value="Unplaced"/>
</dbReference>
<feature type="binding site" evidence="12">
    <location>
        <position position="88"/>
    </location>
    <ligand>
        <name>Zn(2+)</name>
        <dbReference type="ChEBI" id="CHEBI:29105"/>
        <note>catalytic</note>
    </ligand>
</feature>
<comment type="catalytic activity">
    <reaction evidence="9 13">
        <text>cytidine + H2O + H(+) = uridine + NH4(+)</text>
        <dbReference type="Rhea" id="RHEA:16069"/>
        <dbReference type="ChEBI" id="CHEBI:15377"/>
        <dbReference type="ChEBI" id="CHEBI:15378"/>
        <dbReference type="ChEBI" id="CHEBI:16704"/>
        <dbReference type="ChEBI" id="CHEBI:17562"/>
        <dbReference type="ChEBI" id="CHEBI:28938"/>
        <dbReference type="EC" id="3.5.4.5"/>
    </reaction>
</comment>
<dbReference type="PROSITE" id="PS51747">
    <property type="entry name" value="CYT_DCMP_DEAMINASES_2"/>
    <property type="match status" value="1"/>
</dbReference>
<dbReference type="AlphaFoldDB" id="A0A7M7KAC9"/>
<organism evidence="15 16">
    <name type="scientific">Varroa destructor</name>
    <name type="common">Honeybee mite</name>
    <dbReference type="NCBI Taxonomy" id="109461"/>
    <lineage>
        <taxon>Eukaryota</taxon>
        <taxon>Metazoa</taxon>
        <taxon>Ecdysozoa</taxon>
        <taxon>Arthropoda</taxon>
        <taxon>Chelicerata</taxon>
        <taxon>Arachnida</taxon>
        <taxon>Acari</taxon>
        <taxon>Parasitiformes</taxon>
        <taxon>Mesostigmata</taxon>
        <taxon>Gamasina</taxon>
        <taxon>Dermanyssoidea</taxon>
        <taxon>Varroidae</taxon>
        <taxon>Varroa</taxon>
    </lineage>
</organism>
<dbReference type="CDD" id="cd01283">
    <property type="entry name" value="cytidine_deaminase"/>
    <property type="match status" value="1"/>
</dbReference>
<feature type="active site" description="Proton donor" evidence="10">
    <location>
        <position position="58"/>
    </location>
</feature>
<evidence type="ECO:0000256" key="4">
    <source>
        <dbReference type="ARBA" id="ARBA00012783"/>
    </source>
</evidence>
<dbReference type="GO" id="GO:0055086">
    <property type="term" value="P:nucleobase-containing small molecule metabolic process"/>
    <property type="evidence" value="ECO:0007669"/>
    <property type="project" value="UniProtKB-ARBA"/>
</dbReference>
<evidence type="ECO:0000256" key="10">
    <source>
        <dbReference type="PIRSR" id="PIRSR606262-1"/>
    </source>
</evidence>
<keyword evidence="6 13" id="KW-0378">Hydrolase</keyword>
<comment type="similarity">
    <text evidence="3 13">Belongs to the cytidine and deoxycytidylate deaminase family.</text>
</comment>
<accession>A0A7M7KAC9</accession>
<evidence type="ECO:0000256" key="5">
    <source>
        <dbReference type="ARBA" id="ARBA00022723"/>
    </source>
</evidence>
<feature type="domain" description="CMP/dCMP-type deaminase" evidence="14">
    <location>
        <begin position="4"/>
        <end position="132"/>
    </location>
</feature>
<evidence type="ECO:0000256" key="8">
    <source>
        <dbReference type="ARBA" id="ARBA00032005"/>
    </source>
</evidence>
<proteinExistence type="inferred from homology"/>
<dbReference type="GO" id="GO:0005829">
    <property type="term" value="C:cytosol"/>
    <property type="evidence" value="ECO:0007669"/>
    <property type="project" value="TreeGrafter"/>
</dbReference>
<evidence type="ECO:0000256" key="12">
    <source>
        <dbReference type="PIRSR" id="PIRSR606262-3"/>
    </source>
</evidence>
<feature type="binding site" evidence="12">
    <location>
        <position position="91"/>
    </location>
    <ligand>
        <name>Zn(2+)</name>
        <dbReference type="ChEBI" id="CHEBI:29105"/>
        <note>catalytic</note>
    </ligand>
</feature>
<evidence type="ECO:0000313" key="15">
    <source>
        <dbReference type="EnsemblMetazoa" id="XP_022663324"/>
    </source>
</evidence>
<dbReference type="EC" id="3.5.4.5" evidence="4 13"/>
<feature type="binding site" evidence="11">
    <location>
        <begin position="45"/>
        <end position="51"/>
    </location>
    <ligand>
        <name>substrate</name>
    </ligand>
</feature>
<comment type="cofactor">
    <cofactor evidence="1 12 13">
        <name>Zn(2+)</name>
        <dbReference type="ChEBI" id="CHEBI:29105"/>
    </cofactor>
</comment>
<dbReference type="NCBIfam" id="TIGR01354">
    <property type="entry name" value="cyt_deam_tetra"/>
    <property type="match status" value="1"/>
</dbReference>
<evidence type="ECO:0000256" key="11">
    <source>
        <dbReference type="PIRSR" id="PIRSR606262-2"/>
    </source>
</evidence>
<dbReference type="FunFam" id="3.40.140.10:FF:000008">
    <property type="entry name" value="Cytidine deaminase"/>
    <property type="match status" value="1"/>
</dbReference>
<evidence type="ECO:0000256" key="6">
    <source>
        <dbReference type="ARBA" id="ARBA00022801"/>
    </source>
</evidence>
<dbReference type="PANTHER" id="PTHR11644:SF2">
    <property type="entry name" value="CYTIDINE DEAMINASE"/>
    <property type="match status" value="1"/>
</dbReference>
<dbReference type="InterPro" id="IPR002125">
    <property type="entry name" value="CMP_dCMP_dom"/>
</dbReference>
<dbReference type="SUPFAM" id="SSF53927">
    <property type="entry name" value="Cytidine deaminase-like"/>
    <property type="match status" value="1"/>
</dbReference>
<dbReference type="InterPro" id="IPR050202">
    <property type="entry name" value="Cyt/Deoxycyt_deaminase"/>
</dbReference>
<keyword evidence="5 12" id="KW-0479">Metal-binding</keyword>
<evidence type="ECO:0000256" key="1">
    <source>
        <dbReference type="ARBA" id="ARBA00001947"/>
    </source>
</evidence>
<dbReference type="Gene3D" id="3.40.140.10">
    <property type="entry name" value="Cytidine Deaminase, domain 2"/>
    <property type="match status" value="1"/>
</dbReference>
<dbReference type="PROSITE" id="PS00903">
    <property type="entry name" value="CYT_DCMP_DEAMINASES_1"/>
    <property type="match status" value="1"/>
</dbReference>
<sequence>MVSGVLQELLEKAHEAKKNSYSPYSKVTVGAAVLTECGRIFSGTNVECASYGLGVCAERGLLTHAASLGFRRFKAIAVVSNLPEISPCGACRQFIAEFGYDIEIYMECPGDSICKVRKKTIAELLPLAFLPSTIAK</sequence>
<evidence type="ECO:0000256" key="3">
    <source>
        <dbReference type="ARBA" id="ARBA00006576"/>
    </source>
</evidence>
<dbReference type="GO" id="GO:0042802">
    <property type="term" value="F:identical protein binding"/>
    <property type="evidence" value="ECO:0007669"/>
    <property type="project" value="UniProtKB-ARBA"/>
</dbReference>
<reference evidence="15" key="1">
    <citation type="submission" date="2021-01" db="UniProtKB">
        <authorList>
            <consortium name="EnsemblMetazoa"/>
        </authorList>
    </citation>
    <scope>IDENTIFICATION</scope>
</reference>
<comment type="function">
    <text evidence="2 13">This enzyme scavenges exogenous and endogenous cytidine and 2'-deoxycytidine for UMP synthesis.</text>
</comment>
<evidence type="ECO:0000256" key="13">
    <source>
        <dbReference type="RuleBase" id="RU364006"/>
    </source>
</evidence>
<evidence type="ECO:0000256" key="7">
    <source>
        <dbReference type="ARBA" id="ARBA00022833"/>
    </source>
</evidence>
<dbReference type="InterPro" id="IPR016193">
    <property type="entry name" value="Cytidine_deaminase-like"/>
</dbReference>
<dbReference type="InterPro" id="IPR016192">
    <property type="entry name" value="APOBEC/CMP_deaminase_Zn-bd"/>
</dbReference>
<dbReference type="GO" id="GO:0072527">
    <property type="term" value="P:pyrimidine-containing compound metabolic process"/>
    <property type="evidence" value="ECO:0007669"/>
    <property type="project" value="UniProtKB-ARBA"/>
</dbReference>
<dbReference type="GO" id="GO:0004126">
    <property type="term" value="F:cytidine deaminase activity"/>
    <property type="evidence" value="ECO:0007669"/>
    <property type="project" value="UniProtKB-UniRule"/>
</dbReference>
<evidence type="ECO:0000313" key="16">
    <source>
        <dbReference type="Proteomes" id="UP000594260"/>
    </source>
</evidence>
<comment type="catalytic activity">
    <reaction evidence="13">
        <text>2'-deoxycytidine + H2O + H(+) = 2'-deoxyuridine + NH4(+)</text>
        <dbReference type="Rhea" id="RHEA:13433"/>
        <dbReference type="ChEBI" id="CHEBI:15377"/>
        <dbReference type="ChEBI" id="CHEBI:15378"/>
        <dbReference type="ChEBI" id="CHEBI:15698"/>
        <dbReference type="ChEBI" id="CHEBI:16450"/>
        <dbReference type="ChEBI" id="CHEBI:28938"/>
        <dbReference type="EC" id="3.5.4.5"/>
    </reaction>
</comment>
<feature type="binding site" evidence="12">
    <location>
        <position position="56"/>
    </location>
    <ligand>
        <name>Zn(2+)</name>
        <dbReference type="ChEBI" id="CHEBI:29105"/>
        <note>catalytic</note>
    </ligand>
</feature>
<dbReference type="Pfam" id="PF00383">
    <property type="entry name" value="dCMP_cyt_deam_1"/>
    <property type="match status" value="1"/>
</dbReference>
<dbReference type="GeneID" id="111251207"/>
<evidence type="ECO:0000259" key="14">
    <source>
        <dbReference type="PROSITE" id="PS51747"/>
    </source>
</evidence>
<dbReference type="PANTHER" id="PTHR11644">
    <property type="entry name" value="CYTIDINE DEAMINASE"/>
    <property type="match status" value="1"/>
</dbReference>
<dbReference type="InterPro" id="IPR006262">
    <property type="entry name" value="Cyt_deam_tetra"/>
</dbReference>
<dbReference type="NCBIfam" id="NF004064">
    <property type="entry name" value="PRK05578.1"/>
    <property type="match status" value="1"/>
</dbReference>
<name>A0A7M7KAC9_VARDE</name>